<comment type="caution">
    <text evidence="1">The sequence shown here is derived from an EMBL/GenBank/DDBJ whole genome shotgun (WGS) entry which is preliminary data.</text>
</comment>
<name>A0AAE1GW78_9NEOP</name>
<dbReference type="Proteomes" id="UP001219518">
    <property type="component" value="Unassembled WGS sequence"/>
</dbReference>
<evidence type="ECO:0000313" key="1">
    <source>
        <dbReference type="EMBL" id="KAK3910127.1"/>
    </source>
</evidence>
<proteinExistence type="predicted"/>
<gene>
    <name evidence="1" type="ORF">KUF71_000705</name>
</gene>
<organism evidence="1 2">
    <name type="scientific">Frankliniella fusca</name>
    <dbReference type="NCBI Taxonomy" id="407009"/>
    <lineage>
        <taxon>Eukaryota</taxon>
        <taxon>Metazoa</taxon>
        <taxon>Ecdysozoa</taxon>
        <taxon>Arthropoda</taxon>
        <taxon>Hexapoda</taxon>
        <taxon>Insecta</taxon>
        <taxon>Pterygota</taxon>
        <taxon>Neoptera</taxon>
        <taxon>Paraneoptera</taxon>
        <taxon>Thysanoptera</taxon>
        <taxon>Terebrantia</taxon>
        <taxon>Thripoidea</taxon>
        <taxon>Thripidae</taxon>
        <taxon>Frankliniella</taxon>
    </lineage>
</organism>
<dbReference type="EMBL" id="JAHWGI010000147">
    <property type="protein sequence ID" value="KAK3910127.1"/>
    <property type="molecule type" value="Genomic_DNA"/>
</dbReference>
<protein>
    <submittedName>
        <fullName evidence="1">Nuclease</fullName>
    </submittedName>
</protein>
<dbReference type="AlphaFoldDB" id="A0AAE1GW78"/>
<keyword evidence="2" id="KW-1185">Reference proteome</keyword>
<accession>A0AAE1GW78</accession>
<sequence length="167" mass="19019">MAFHPYYFRDREQDPIVEHQRRFVNGLNLQFRLRDLSDPLDMTIKPFTAIYRIPQDVFLKLVQILEPFQTPTLSRKALAFYMIVLANVFYFSSGGYQRHLSTSAQHPMGQATVCNAIEEIVSALNHPAVSTGYVGFPCNTCRTNNRLGLPDVLGTLDSTLLRIFPPP</sequence>
<reference evidence="1" key="2">
    <citation type="journal article" date="2023" name="BMC Genomics">
        <title>Pest status, molecular evolution, and epigenetic factors derived from the genome assembly of Frankliniella fusca, a thysanopteran phytovirus vector.</title>
        <authorList>
            <person name="Catto M.A."/>
            <person name="Labadie P.E."/>
            <person name="Jacobson A.L."/>
            <person name="Kennedy G.G."/>
            <person name="Srinivasan R."/>
            <person name="Hunt B.G."/>
        </authorList>
    </citation>
    <scope>NUCLEOTIDE SEQUENCE</scope>
    <source>
        <strain evidence="1">PL_HMW_Pooled</strain>
    </source>
</reference>
<reference evidence="1" key="1">
    <citation type="submission" date="2021-07" db="EMBL/GenBank/DDBJ databases">
        <authorList>
            <person name="Catto M.A."/>
            <person name="Jacobson A."/>
            <person name="Kennedy G."/>
            <person name="Labadie P."/>
            <person name="Hunt B.G."/>
            <person name="Srinivasan R."/>
        </authorList>
    </citation>
    <scope>NUCLEOTIDE SEQUENCE</scope>
    <source>
        <strain evidence="1">PL_HMW_Pooled</strain>
        <tissue evidence="1">Head</tissue>
    </source>
</reference>
<evidence type="ECO:0000313" key="2">
    <source>
        <dbReference type="Proteomes" id="UP001219518"/>
    </source>
</evidence>